<evidence type="ECO:0000256" key="1">
    <source>
        <dbReference type="ARBA" id="ARBA00004123"/>
    </source>
</evidence>
<dbReference type="PANTHER" id="PTHR24392:SF31">
    <property type="entry name" value="C2H2-TYPE DOMAIN-CONTAINING PROTEIN"/>
    <property type="match status" value="1"/>
</dbReference>
<dbReference type="InterPro" id="IPR056438">
    <property type="entry name" value="Znf-C2H2_CTCF"/>
</dbReference>
<sequence length="237" mass="26382">MSTWTYDKNGYKPTALTQTALLTKTEATHCAKVISRVSFVLDEKTTDRHQEALGECADHEGTSVVKKEGGRCACCAGSPDECDCGADVGMAAAGKLYKCEQCEYSTSHRGSLKTHVRTHTGAKPYKCDQCEYSATQLGAKPYKCDQCEYSATQLGTLKRHMRTHSGKKLYICEQCKYSTSHRSNLKTHMRAHTDAKQYSATQLGAKPYKCDQCEYSATQLGTLKRHMRTIVGRNLYM</sequence>
<dbReference type="Proteomes" id="UP000299102">
    <property type="component" value="Unassembled WGS sequence"/>
</dbReference>
<dbReference type="Pfam" id="PF23611">
    <property type="entry name" value="zf-C2H2_16"/>
    <property type="match status" value="1"/>
</dbReference>
<dbReference type="GO" id="GO:0003677">
    <property type="term" value="F:DNA binding"/>
    <property type="evidence" value="ECO:0007669"/>
    <property type="project" value="UniProtKB-KW"/>
</dbReference>
<keyword evidence="7" id="KW-0805">Transcription regulation</keyword>
<protein>
    <submittedName>
        <fullName evidence="13">Zinc finger protein 431</fullName>
    </submittedName>
</protein>
<evidence type="ECO:0000256" key="8">
    <source>
        <dbReference type="ARBA" id="ARBA00023125"/>
    </source>
</evidence>
<gene>
    <name evidence="13" type="primary">Znf431</name>
    <name evidence="13" type="ORF">EVAR_57736_1</name>
</gene>
<keyword evidence="3" id="KW-0479">Metal-binding</keyword>
<evidence type="ECO:0000256" key="5">
    <source>
        <dbReference type="ARBA" id="ARBA00022771"/>
    </source>
</evidence>
<evidence type="ECO:0000256" key="6">
    <source>
        <dbReference type="ARBA" id="ARBA00022833"/>
    </source>
</evidence>
<evidence type="ECO:0000256" key="11">
    <source>
        <dbReference type="PROSITE-ProRule" id="PRU00042"/>
    </source>
</evidence>
<comment type="subcellular location">
    <subcellularLocation>
        <location evidence="1">Nucleus</location>
    </subcellularLocation>
</comment>
<dbReference type="InterPro" id="IPR036236">
    <property type="entry name" value="Znf_C2H2_sf"/>
</dbReference>
<dbReference type="OrthoDB" id="6077919at2759"/>
<comment type="caution">
    <text evidence="13">The sequence shown here is derived from an EMBL/GenBank/DDBJ whole genome shotgun (WGS) entry which is preliminary data.</text>
</comment>
<evidence type="ECO:0000256" key="2">
    <source>
        <dbReference type="ARBA" id="ARBA00006991"/>
    </source>
</evidence>
<feature type="domain" description="C2H2-type" evidence="12">
    <location>
        <begin position="170"/>
        <end position="197"/>
    </location>
</feature>
<keyword evidence="9" id="KW-0804">Transcription</keyword>
<name>A0A4C1Y916_EUMVA</name>
<dbReference type="FunFam" id="3.30.160.60:FF:000395">
    <property type="entry name" value="zinc finger protein 513"/>
    <property type="match status" value="1"/>
</dbReference>
<feature type="domain" description="C2H2-type" evidence="12">
    <location>
        <begin position="208"/>
        <end position="235"/>
    </location>
</feature>
<dbReference type="GO" id="GO:0010468">
    <property type="term" value="P:regulation of gene expression"/>
    <property type="evidence" value="ECO:0007669"/>
    <property type="project" value="UniProtKB-ARBA"/>
</dbReference>
<dbReference type="InterPro" id="IPR013087">
    <property type="entry name" value="Znf_C2H2_type"/>
</dbReference>
<dbReference type="FunFam" id="3.30.160.60:FF:001480">
    <property type="entry name" value="Si:cabz01071911.3"/>
    <property type="match status" value="1"/>
</dbReference>
<evidence type="ECO:0000313" key="14">
    <source>
        <dbReference type="Proteomes" id="UP000299102"/>
    </source>
</evidence>
<evidence type="ECO:0000256" key="3">
    <source>
        <dbReference type="ARBA" id="ARBA00022723"/>
    </source>
</evidence>
<keyword evidence="8" id="KW-0238">DNA-binding</keyword>
<organism evidence="13 14">
    <name type="scientific">Eumeta variegata</name>
    <name type="common">Bagworm moth</name>
    <name type="synonym">Eumeta japonica</name>
    <dbReference type="NCBI Taxonomy" id="151549"/>
    <lineage>
        <taxon>Eukaryota</taxon>
        <taxon>Metazoa</taxon>
        <taxon>Ecdysozoa</taxon>
        <taxon>Arthropoda</taxon>
        <taxon>Hexapoda</taxon>
        <taxon>Insecta</taxon>
        <taxon>Pterygota</taxon>
        <taxon>Neoptera</taxon>
        <taxon>Endopterygota</taxon>
        <taxon>Lepidoptera</taxon>
        <taxon>Glossata</taxon>
        <taxon>Ditrysia</taxon>
        <taxon>Tineoidea</taxon>
        <taxon>Psychidae</taxon>
        <taxon>Oiketicinae</taxon>
        <taxon>Eumeta</taxon>
    </lineage>
</organism>
<proteinExistence type="inferred from homology"/>
<evidence type="ECO:0000259" key="12">
    <source>
        <dbReference type="PROSITE" id="PS50157"/>
    </source>
</evidence>
<feature type="domain" description="C2H2-type" evidence="12">
    <location>
        <begin position="97"/>
        <end position="124"/>
    </location>
</feature>
<dbReference type="SMART" id="SM00355">
    <property type="entry name" value="ZnF_C2H2"/>
    <property type="match status" value="4"/>
</dbReference>
<keyword evidence="6" id="KW-0862">Zinc</keyword>
<dbReference type="EMBL" id="BGZK01001104">
    <property type="protein sequence ID" value="GBP71352.1"/>
    <property type="molecule type" value="Genomic_DNA"/>
</dbReference>
<dbReference type="SUPFAM" id="SSF57667">
    <property type="entry name" value="beta-beta-alpha zinc fingers"/>
    <property type="match status" value="3"/>
</dbReference>
<dbReference type="GO" id="GO:0008270">
    <property type="term" value="F:zinc ion binding"/>
    <property type="evidence" value="ECO:0007669"/>
    <property type="project" value="UniProtKB-KW"/>
</dbReference>
<evidence type="ECO:0000313" key="13">
    <source>
        <dbReference type="EMBL" id="GBP71352.1"/>
    </source>
</evidence>
<dbReference type="FunFam" id="3.30.160.60:FF:000604">
    <property type="entry name" value="Histone H4 transcription factor-like Protein"/>
    <property type="match status" value="1"/>
</dbReference>
<reference evidence="13 14" key="1">
    <citation type="journal article" date="2019" name="Commun. Biol.">
        <title>The bagworm genome reveals a unique fibroin gene that provides high tensile strength.</title>
        <authorList>
            <person name="Kono N."/>
            <person name="Nakamura H."/>
            <person name="Ohtoshi R."/>
            <person name="Tomita M."/>
            <person name="Numata K."/>
            <person name="Arakawa K."/>
        </authorList>
    </citation>
    <scope>NUCLEOTIDE SEQUENCE [LARGE SCALE GENOMIC DNA]</scope>
</reference>
<dbReference type="AlphaFoldDB" id="A0A4C1Y916"/>
<dbReference type="STRING" id="151549.A0A4C1Y916"/>
<comment type="similarity">
    <text evidence="2">Belongs to the krueppel C2H2-type zinc-finger protein family.</text>
</comment>
<keyword evidence="4" id="KW-0677">Repeat</keyword>
<dbReference type="PROSITE" id="PS50157">
    <property type="entry name" value="ZINC_FINGER_C2H2_2"/>
    <property type="match status" value="4"/>
</dbReference>
<dbReference type="Pfam" id="PF00096">
    <property type="entry name" value="zf-C2H2"/>
    <property type="match status" value="2"/>
</dbReference>
<dbReference type="Pfam" id="PF13909">
    <property type="entry name" value="zf-H2C2_5"/>
    <property type="match status" value="1"/>
</dbReference>
<dbReference type="GO" id="GO:0005634">
    <property type="term" value="C:nucleus"/>
    <property type="evidence" value="ECO:0007669"/>
    <property type="project" value="UniProtKB-SubCell"/>
</dbReference>
<dbReference type="PANTHER" id="PTHR24392">
    <property type="entry name" value="ZINC FINGER PROTEIN"/>
    <property type="match status" value="1"/>
</dbReference>
<feature type="domain" description="C2H2-type" evidence="12">
    <location>
        <begin position="142"/>
        <end position="169"/>
    </location>
</feature>
<dbReference type="Gene3D" id="3.30.160.60">
    <property type="entry name" value="Classic Zinc Finger"/>
    <property type="match status" value="5"/>
</dbReference>
<accession>A0A4C1Y916</accession>
<keyword evidence="14" id="KW-1185">Reference proteome</keyword>
<evidence type="ECO:0000256" key="9">
    <source>
        <dbReference type="ARBA" id="ARBA00023163"/>
    </source>
</evidence>
<evidence type="ECO:0000256" key="4">
    <source>
        <dbReference type="ARBA" id="ARBA00022737"/>
    </source>
</evidence>
<keyword evidence="5 11" id="KW-0863">Zinc-finger</keyword>
<evidence type="ECO:0000256" key="7">
    <source>
        <dbReference type="ARBA" id="ARBA00023015"/>
    </source>
</evidence>
<evidence type="ECO:0000256" key="10">
    <source>
        <dbReference type="ARBA" id="ARBA00023242"/>
    </source>
</evidence>
<keyword evidence="10" id="KW-0539">Nucleus</keyword>
<dbReference type="FunFam" id="3.30.160.60:FF:001627">
    <property type="entry name" value="Zinc finger protein 655"/>
    <property type="match status" value="1"/>
</dbReference>